<proteinExistence type="predicted"/>
<gene>
    <name evidence="1" type="ORF">ACFPK1_20335</name>
</gene>
<accession>A0ABV9ZK42</accession>
<organism evidence="1 2">
    <name type="scientific">Actinomycetospora rhizophila</name>
    <dbReference type="NCBI Taxonomy" id="1416876"/>
    <lineage>
        <taxon>Bacteria</taxon>
        <taxon>Bacillati</taxon>
        <taxon>Actinomycetota</taxon>
        <taxon>Actinomycetes</taxon>
        <taxon>Pseudonocardiales</taxon>
        <taxon>Pseudonocardiaceae</taxon>
        <taxon>Actinomycetospora</taxon>
    </lineage>
</organism>
<reference evidence="2" key="1">
    <citation type="journal article" date="2019" name="Int. J. Syst. Evol. Microbiol.">
        <title>The Global Catalogue of Microorganisms (GCM) 10K type strain sequencing project: providing services to taxonomists for standard genome sequencing and annotation.</title>
        <authorList>
            <consortium name="The Broad Institute Genomics Platform"/>
            <consortium name="The Broad Institute Genome Sequencing Center for Infectious Disease"/>
            <person name="Wu L."/>
            <person name="Ma J."/>
        </authorList>
    </citation>
    <scope>NUCLEOTIDE SEQUENCE [LARGE SCALE GENOMIC DNA]</scope>
    <source>
        <strain evidence="2">XZYJ18</strain>
    </source>
</reference>
<name>A0ABV9ZK42_9PSEU</name>
<sequence>MATVIPRSSRRFSPRGAAVAELLTDLDALVRREVTSDHAGTDNWDRDAERIAAEVATTLARLRDDLRRHPLPARR</sequence>
<dbReference type="RefSeq" id="WP_378022760.1">
    <property type="nucleotide sequence ID" value="NZ_JBHSKG010000011.1"/>
</dbReference>
<evidence type="ECO:0000313" key="1">
    <source>
        <dbReference type="EMBL" id="MFC5140597.1"/>
    </source>
</evidence>
<dbReference type="EMBL" id="JBHSKG010000011">
    <property type="protein sequence ID" value="MFC5140597.1"/>
    <property type="molecule type" value="Genomic_DNA"/>
</dbReference>
<dbReference type="Proteomes" id="UP001596175">
    <property type="component" value="Unassembled WGS sequence"/>
</dbReference>
<keyword evidence="2" id="KW-1185">Reference proteome</keyword>
<evidence type="ECO:0000313" key="2">
    <source>
        <dbReference type="Proteomes" id="UP001596175"/>
    </source>
</evidence>
<protein>
    <submittedName>
        <fullName evidence="1">Uncharacterized protein</fullName>
    </submittedName>
</protein>
<comment type="caution">
    <text evidence="1">The sequence shown here is derived from an EMBL/GenBank/DDBJ whole genome shotgun (WGS) entry which is preliminary data.</text>
</comment>